<name>A0A6G0TN55_APHGL</name>
<keyword evidence="3" id="KW-1185">Reference proteome</keyword>
<proteinExistence type="predicted"/>
<keyword evidence="1" id="KW-0812">Transmembrane</keyword>
<sequence>MIMQTLKFAGEYLQLFCRMNFTGTTESDSDENAILHLVLRHLLTENKFLKKYTDVLSMHILSYILKKKKTKSNEQSDVCIGSAIKFQPEPLMTNTVSNCHIILTIQIKDVDIQCYKKLNVKRSKNIIEHSGRNYKLDSIFFSETTETSSKLKIESFSTTYRVFVYLESRHKKKHINLKSLHQLLRSESKITYRSLDQWFSNWVPWHTLIQIGLFFFHIIDNLAAEIFPYHCKFPPWFFQELRLLINEKKNSTNHLKYRVIVIIYTSTTCASLSDTIYCNDGTIDISSCNISLSEIFEALVAVIRFPTRFIIYSIYPYQPESSLIYGNLVSFIPFTNQGIILTLLIIIYIQLKYPTKTIRKIT</sequence>
<keyword evidence="1" id="KW-0472">Membrane</keyword>
<evidence type="ECO:0000313" key="2">
    <source>
        <dbReference type="EMBL" id="KAE9534816.1"/>
    </source>
</evidence>
<evidence type="ECO:0000313" key="3">
    <source>
        <dbReference type="Proteomes" id="UP000475862"/>
    </source>
</evidence>
<dbReference type="Proteomes" id="UP000475862">
    <property type="component" value="Unassembled WGS sequence"/>
</dbReference>
<gene>
    <name evidence="2" type="ORF">AGLY_008108</name>
</gene>
<dbReference type="AlphaFoldDB" id="A0A6G0TN55"/>
<comment type="caution">
    <text evidence="2">The sequence shown here is derived from an EMBL/GenBank/DDBJ whole genome shotgun (WGS) entry which is preliminary data.</text>
</comment>
<dbReference type="EMBL" id="VYZN01000027">
    <property type="protein sequence ID" value="KAE9534816.1"/>
    <property type="molecule type" value="Genomic_DNA"/>
</dbReference>
<feature type="transmembrane region" description="Helical" evidence="1">
    <location>
        <begin position="328"/>
        <end position="351"/>
    </location>
</feature>
<reference evidence="2 3" key="1">
    <citation type="submission" date="2019-08" db="EMBL/GenBank/DDBJ databases">
        <title>The genome of the soybean aphid Biotype 1, its phylome, world population structure and adaptation to the North American continent.</title>
        <authorList>
            <person name="Giordano R."/>
            <person name="Donthu R.K."/>
            <person name="Hernandez A.G."/>
            <person name="Wright C.L."/>
            <person name="Zimin A.V."/>
        </authorList>
    </citation>
    <scope>NUCLEOTIDE SEQUENCE [LARGE SCALE GENOMIC DNA]</scope>
    <source>
        <tissue evidence="2">Whole aphids</tissue>
    </source>
</reference>
<accession>A0A6G0TN55</accession>
<protein>
    <submittedName>
        <fullName evidence="2">Uncharacterized protein</fullName>
    </submittedName>
</protein>
<organism evidence="2 3">
    <name type="scientific">Aphis glycines</name>
    <name type="common">Soybean aphid</name>
    <dbReference type="NCBI Taxonomy" id="307491"/>
    <lineage>
        <taxon>Eukaryota</taxon>
        <taxon>Metazoa</taxon>
        <taxon>Ecdysozoa</taxon>
        <taxon>Arthropoda</taxon>
        <taxon>Hexapoda</taxon>
        <taxon>Insecta</taxon>
        <taxon>Pterygota</taxon>
        <taxon>Neoptera</taxon>
        <taxon>Paraneoptera</taxon>
        <taxon>Hemiptera</taxon>
        <taxon>Sternorrhyncha</taxon>
        <taxon>Aphidomorpha</taxon>
        <taxon>Aphidoidea</taxon>
        <taxon>Aphididae</taxon>
        <taxon>Aphidini</taxon>
        <taxon>Aphis</taxon>
        <taxon>Aphis</taxon>
    </lineage>
</organism>
<evidence type="ECO:0000256" key="1">
    <source>
        <dbReference type="SAM" id="Phobius"/>
    </source>
</evidence>
<keyword evidence="1" id="KW-1133">Transmembrane helix</keyword>